<dbReference type="AlphaFoldDB" id="A0A9N9AMK3"/>
<sequence>MVLLHSWLETSKNNFINYKELKRAARDSHAIVKRACYYLKSDSKSKVIKYDLEEFYDEDISATTDDEFYLLVEYADQGDLECYLNNHTPDWTQRIKFATQLASGLNFLHSQEIVHLDLIDEIVPYIEPRELKLCAEQKNDSQSCIQRQPYVNIPRCDVVTQVIKGWREDVIPKTPVKYYELYQNCWDDDPDKRPDCSKALTILETIDVNEITDTRENVISYDTMGDDYRFYGDISGHEIEAETETLIMQESDKKLLLHHWNLCKGLNLHENTNNLISSKRDLIGDNEIRFMKFKKKACIKIYTNKSQVTDEFAEKIEDALSIAEQGSDCKVLFGLLKDYGEFIAQRIEIGGALMVEYNSYNSRLQDIEILKAQVYWAYDQVMSGKPNAFDQVKFDNFTMTDANDNKKITSGHELKDWMKNFYEHNKGYIISFNKIIPACRLLNNEIKQNLRKVLEKFHDDKTRQFLEKFNDPLIREYIPNMEEQFTKCDINDWISCLQKIHLCDWVNNLRLRHGLTIKPTRIGRGPDVVINFTRIPESRSLSNSYMYLQKPSSKKEVFTLKNRIKFSDNNIPFLSDNFHPIFDDRPNSEVLCFIVSEKIELIIKLDNIESSEILKREVNEAIDNDFPFNSLKRVFDKFGHLCPQKIILGWTASRSYNSISENELKNDELSLDMKHMDDKDILQPKIIDKLREWSNLNERLDTSFFMDSNGKIVKDCDIYLQLRNFNDLRNKYLDSQGKKQWHKLYSQLQIVRCEDLVPLYKVLPKNMQKTVEDIISDNYRIIMTGAAEIKRENQTYVNIKFMKPLQDNDFEMFGNLFIDGMQGISDVMIRFSLANQYGCRAVIHKPETKR</sequence>
<dbReference type="InterPro" id="IPR011009">
    <property type="entry name" value="Kinase-like_dom_sf"/>
</dbReference>
<keyword evidence="3" id="KW-1185">Reference proteome</keyword>
<organism evidence="2 3">
    <name type="scientific">Racocetra fulgida</name>
    <dbReference type="NCBI Taxonomy" id="60492"/>
    <lineage>
        <taxon>Eukaryota</taxon>
        <taxon>Fungi</taxon>
        <taxon>Fungi incertae sedis</taxon>
        <taxon>Mucoromycota</taxon>
        <taxon>Glomeromycotina</taxon>
        <taxon>Glomeromycetes</taxon>
        <taxon>Diversisporales</taxon>
        <taxon>Gigasporaceae</taxon>
        <taxon>Racocetra</taxon>
    </lineage>
</organism>
<dbReference type="Proteomes" id="UP000789396">
    <property type="component" value="Unassembled WGS sequence"/>
</dbReference>
<dbReference type="OrthoDB" id="2383649at2759"/>
<dbReference type="SUPFAM" id="SSF56112">
    <property type="entry name" value="Protein kinase-like (PK-like)"/>
    <property type="match status" value="1"/>
</dbReference>
<gene>
    <name evidence="2" type="ORF">RFULGI_LOCUS4007</name>
</gene>
<feature type="domain" description="Protein kinase" evidence="1">
    <location>
        <begin position="11"/>
        <end position="121"/>
    </location>
</feature>
<dbReference type="GO" id="GO:0005524">
    <property type="term" value="F:ATP binding"/>
    <property type="evidence" value="ECO:0007669"/>
    <property type="project" value="InterPro"/>
</dbReference>
<dbReference type="InterPro" id="IPR051681">
    <property type="entry name" value="Ser/Thr_Kinases-Pseudokinases"/>
</dbReference>
<dbReference type="EMBL" id="CAJVPZ010003798">
    <property type="protein sequence ID" value="CAG8536005.1"/>
    <property type="molecule type" value="Genomic_DNA"/>
</dbReference>
<evidence type="ECO:0000313" key="3">
    <source>
        <dbReference type="Proteomes" id="UP000789396"/>
    </source>
</evidence>
<evidence type="ECO:0000259" key="1">
    <source>
        <dbReference type="Pfam" id="PF00069"/>
    </source>
</evidence>
<evidence type="ECO:0000313" key="2">
    <source>
        <dbReference type="EMBL" id="CAG8536005.1"/>
    </source>
</evidence>
<dbReference type="Pfam" id="PF00069">
    <property type="entry name" value="Pkinase"/>
    <property type="match status" value="1"/>
</dbReference>
<name>A0A9N9AMK3_9GLOM</name>
<proteinExistence type="predicted"/>
<protein>
    <submittedName>
        <fullName evidence="2">16775_t:CDS:1</fullName>
    </submittedName>
</protein>
<accession>A0A9N9AMK3</accession>
<dbReference type="InterPro" id="IPR000719">
    <property type="entry name" value="Prot_kinase_dom"/>
</dbReference>
<dbReference type="Gene3D" id="1.10.510.10">
    <property type="entry name" value="Transferase(Phosphotransferase) domain 1"/>
    <property type="match status" value="2"/>
</dbReference>
<dbReference type="PANTHER" id="PTHR44329">
    <property type="entry name" value="SERINE/THREONINE-PROTEIN KINASE TNNI3K-RELATED"/>
    <property type="match status" value="1"/>
</dbReference>
<comment type="caution">
    <text evidence="2">The sequence shown here is derived from an EMBL/GenBank/DDBJ whole genome shotgun (WGS) entry which is preliminary data.</text>
</comment>
<reference evidence="2" key="1">
    <citation type="submission" date="2021-06" db="EMBL/GenBank/DDBJ databases">
        <authorList>
            <person name="Kallberg Y."/>
            <person name="Tangrot J."/>
            <person name="Rosling A."/>
        </authorList>
    </citation>
    <scope>NUCLEOTIDE SEQUENCE</scope>
    <source>
        <strain evidence="2">IN212</strain>
    </source>
</reference>
<dbReference type="GO" id="GO:0004674">
    <property type="term" value="F:protein serine/threonine kinase activity"/>
    <property type="evidence" value="ECO:0007669"/>
    <property type="project" value="TreeGrafter"/>
</dbReference>